<keyword evidence="2" id="KW-0732">Signal</keyword>
<dbReference type="GO" id="GO:0005829">
    <property type="term" value="C:cytosol"/>
    <property type="evidence" value="ECO:0007669"/>
    <property type="project" value="TreeGrafter"/>
</dbReference>
<evidence type="ECO:0000256" key="2">
    <source>
        <dbReference type="SAM" id="SignalP"/>
    </source>
</evidence>
<comment type="caution">
    <text evidence="3">The sequence shown here is derived from an EMBL/GenBank/DDBJ whole genome shotgun (WGS) entry which is preliminary data.</text>
</comment>
<evidence type="ECO:0000313" key="4">
    <source>
        <dbReference type="Proteomes" id="UP001058124"/>
    </source>
</evidence>
<dbReference type="EMBL" id="BRLH01000001">
    <property type="protein sequence ID" value="GKX54165.1"/>
    <property type="molecule type" value="Genomic_DNA"/>
</dbReference>
<dbReference type="Gene3D" id="3.30.1330.40">
    <property type="entry name" value="RutC-like"/>
    <property type="match status" value="1"/>
</dbReference>
<organism evidence="3 4">
    <name type="scientific">Leminorella grimontii</name>
    <dbReference type="NCBI Taxonomy" id="82981"/>
    <lineage>
        <taxon>Bacteria</taxon>
        <taxon>Pseudomonadati</taxon>
        <taxon>Pseudomonadota</taxon>
        <taxon>Gammaproteobacteria</taxon>
        <taxon>Enterobacterales</taxon>
        <taxon>Budviciaceae</taxon>
        <taxon>Leminorella</taxon>
    </lineage>
</organism>
<keyword evidence="4" id="KW-1185">Reference proteome</keyword>
<dbReference type="PANTHER" id="PTHR11803">
    <property type="entry name" value="2-IMINOBUTANOATE/2-IMINOPROPANOATE DEAMINASE RIDA"/>
    <property type="match status" value="1"/>
</dbReference>
<dbReference type="InterPro" id="IPR035959">
    <property type="entry name" value="RutC-like_sf"/>
</dbReference>
<dbReference type="InterPro" id="IPR006175">
    <property type="entry name" value="YjgF/YER057c/UK114"/>
</dbReference>
<accession>A0AAV5MWE4</accession>
<name>A0AAV5MWE4_9GAMM</name>
<feature type="signal peptide" evidence="2">
    <location>
        <begin position="1"/>
        <end position="25"/>
    </location>
</feature>
<dbReference type="NCBIfam" id="TIGR00004">
    <property type="entry name" value="Rid family detoxifying hydrolase"/>
    <property type="match status" value="1"/>
</dbReference>
<dbReference type="GO" id="GO:0019239">
    <property type="term" value="F:deaminase activity"/>
    <property type="evidence" value="ECO:0007669"/>
    <property type="project" value="TreeGrafter"/>
</dbReference>
<dbReference type="Proteomes" id="UP001058124">
    <property type="component" value="Unassembled WGS sequence"/>
</dbReference>
<evidence type="ECO:0000313" key="3">
    <source>
        <dbReference type="EMBL" id="GKX54165.1"/>
    </source>
</evidence>
<dbReference type="InterPro" id="IPR006056">
    <property type="entry name" value="RidA"/>
</dbReference>
<sequence>MSKFHKPLLIMTLGAILFSASAAQAGDRKAIVPEGAKPSALYSPAIEANGFIFTSGQIGIDPVSRKLPDGIEAQTRQAIANLRNVLEASGSSMDKLVKVNVYLSNMDDYGTMNKIYAEAFNGAPPARTALQVGKIPMGAMIEIEGIAVK</sequence>
<dbReference type="AlphaFoldDB" id="A0AAV5MWE4"/>
<dbReference type="CDD" id="cd00448">
    <property type="entry name" value="YjgF_YER057c_UK114_family"/>
    <property type="match status" value="1"/>
</dbReference>
<dbReference type="FunFam" id="3.30.1330.40:FF:000001">
    <property type="entry name" value="L-PSP family endoribonuclease"/>
    <property type="match status" value="1"/>
</dbReference>
<feature type="chain" id="PRO_5044000163" evidence="2">
    <location>
        <begin position="26"/>
        <end position="149"/>
    </location>
</feature>
<evidence type="ECO:0000256" key="1">
    <source>
        <dbReference type="ARBA" id="ARBA00010552"/>
    </source>
</evidence>
<comment type="similarity">
    <text evidence="1">Belongs to the RutC family.</text>
</comment>
<dbReference type="RefSeq" id="WP_211218889.1">
    <property type="nucleotide sequence ID" value="NZ_BRLH01000001.1"/>
</dbReference>
<dbReference type="PANTHER" id="PTHR11803:SF58">
    <property type="entry name" value="PROTEIN HMF1-RELATED"/>
    <property type="match status" value="1"/>
</dbReference>
<proteinExistence type="inferred from homology"/>
<reference evidence="3" key="1">
    <citation type="submission" date="2022-06" db="EMBL/GenBank/DDBJ databases">
        <title>Draft genome sequences of Leminorella grimontii str. JCM5902.</title>
        <authorList>
            <person name="Wakabayashi Y."/>
            <person name="Kojima K."/>
        </authorList>
    </citation>
    <scope>NUCLEOTIDE SEQUENCE</scope>
    <source>
        <strain evidence="3">JCM 5902</strain>
    </source>
</reference>
<dbReference type="Pfam" id="PF01042">
    <property type="entry name" value="Ribonuc_L-PSP"/>
    <property type="match status" value="1"/>
</dbReference>
<dbReference type="SUPFAM" id="SSF55298">
    <property type="entry name" value="YjgF-like"/>
    <property type="match status" value="1"/>
</dbReference>
<protein>
    <submittedName>
        <fullName evidence="3">Reactive intermediate/imine deaminase</fullName>
    </submittedName>
</protein>
<gene>
    <name evidence="3" type="ORF">SOASR030_02770</name>
</gene>